<name>A0A507FJ45_9FUNG</name>
<dbReference type="EMBL" id="QEAP01000085">
    <property type="protein sequence ID" value="TPX75326.1"/>
    <property type="molecule type" value="Genomic_DNA"/>
</dbReference>
<dbReference type="AlphaFoldDB" id="A0A507FJ45"/>
<organism evidence="2 3">
    <name type="scientific">Chytriomyces confervae</name>
    <dbReference type="NCBI Taxonomy" id="246404"/>
    <lineage>
        <taxon>Eukaryota</taxon>
        <taxon>Fungi</taxon>
        <taxon>Fungi incertae sedis</taxon>
        <taxon>Chytridiomycota</taxon>
        <taxon>Chytridiomycota incertae sedis</taxon>
        <taxon>Chytridiomycetes</taxon>
        <taxon>Chytridiales</taxon>
        <taxon>Chytriomycetaceae</taxon>
        <taxon>Chytriomyces</taxon>
    </lineage>
</organism>
<sequence length="858" mass="88947">MSQSTQDPPEYTPMDQMQSAVVVGAPSSQPQAPAIEGAPIPDAMQNANGCSSLPRNQEWRQTRMATKDGKVEAQIKSMDAVAVSSSLMPDLPPAYATLDPPAKAEENPATVLDVQTPYPPATDANLGAGVAMAGAPTQHMLSFCIFMGLAAQAFSQDLKNCGKASELFAFNPATLQYPAGVAAANFTVQLTSKPAGTVSQALNIDGFTMHPNILNYTPDNWNVPQTVTLVAKPNIYSTGSAANLKLRYGVNAPCSPTIHTCESTYDVKYESSPPKTCVSSGDPHLKLFDGSKCEGQDHGGFYLFKNQHMEVQAHHYQCGNYKCNGAASIRYGDSVVIVSAMKKYGSNSVGKTVEYNRISQQTTGISVNSDTKDQWVFTTDDGTVVTISTHMFTEMSITINASPYMASIKQNSGVCAKSCKWNTHRVPDSENHMVGRYTKGSLFPPLAAWWGKDYKDLVPGIKFTEADYKKSVCAATTTSSLPAASSSSTTSSVAPATSASSTTSAVVVPPTSPATTSDVPAPSSSTAASTTSSAAATTASSTTTTGAAATSSSSSTGAASSSFSSSASSSYMASSSTVPPAGNSPSTSSSASSSVASMTTTTTSIAASPSPSVYIPIYDPNNYNYTVPSTNTTTPGTPIYTDADKVKATLQCREILNVPGCDGLIAEFIEFLIDACVADYLLTGTHIFSTGHLAALNAQCHHQCETIIAAPIQVSNNTNVAANVQIIAGYNNNTCINSCSAKGQCSAKGCICDAPWSGIDCSINLSQYSPPQPPMIKCDNGTTYQGTYVAPAALNPAAAAVIAQYQPAAPGSNSGGIYTVGPLKTTARGPAATGVLASGARGVAAVVGIVSFSVVLML</sequence>
<feature type="region of interest" description="Disordered" evidence="1">
    <location>
        <begin position="481"/>
        <end position="559"/>
    </location>
</feature>
<proteinExistence type="predicted"/>
<accession>A0A507FJ45</accession>
<gene>
    <name evidence="2" type="ORF">CcCBS67573_g03405</name>
</gene>
<keyword evidence="3" id="KW-1185">Reference proteome</keyword>
<feature type="region of interest" description="Disordered" evidence="1">
    <location>
        <begin position="1"/>
        <end position="49"/>
    </location>
</feature>
<feature type="region of interest" description="Disordered" evidence="1">
    <location>
        <begin position="574"/>
        <end position="593"/>
    </location>
</feature>
<dbReference type="STRING" id="246404.A0A507FJ45"/>
<evidence type="ECO:0000313" key="2">
    <source>
        <dbReference type="EMBL" id="TPX75326.1"/>
    </source>
</evidence>
<dbReference type="OrthoDB" id="2139662at2759"/>
<comment type="caution">
    <text evidence="2">The sequence shown here is derived from an EMBL/GenBank/DDBJ whole genome shotgun (WGS) entry which is preliminary data.</text>
</comment>
<evidence type="ECO:0000313" key="3">
    <source>
        <dbReference type="Proteomes" id="UP000320333"/>
    </source>
</evidence>
<protein>
    <recommendedName>
        <fullName evidence="4">VWFD domain-containing protein</fullName>
    </recommendedName>
</protein>
<evidence type="ECO:0008006" key="4">
    <source>
        <dbReference type="Google" id="ProtNLM"/>
    </source>
</evidence>
<dbReference type="Proteomes" id="UP000320333">
    <property type="component" value="Unassembled WGS sequence"/>
</dbReference>
<evidence type="ECO:0000256" key="1">
    <source>
        <dbReference type="SAM" id="MobiDB-lite"/>
    </source>
</evidence>
<reference evidence="2 3" key="1">
    <citation type="journal article" date="2019" name="Sci. Rep.">
        <title>Comparative genomics of chytrid fungi reveal insights into the obligate biotrophic and pathogenic lifestyle of Synchytrium endobioticum.</title>
        <authorList>
            <person name="van de Vossenberg B.T.L.H."/>
            <person name="Warris S."/>
            <person name="Nguyen H.D.T."/>
            <person name="van Gent-Pelzer M.P.E."/>
            <person name="Joly D.L."/>
            <person name="van de Geest H.C."/>
            <person name="Bonants P.J.M."/>
            <person name="Smith D.S."/>
            <person name="Levesque C.A."/>
            <person name="van der Lee T.A.J."/>
        </authorList>
    </citation>
    <scope>NUCLEOTIDE SEQUENCE [LARGE SCALE GENOMIC DNA]</scope>
    <source>
        <strain evidence="2 3">CBS 675.73</strain>
    </source>
</reference>